<dbReference type="GO" id="GO:0030686">
    <property type="term" value="C:90S preribosome"/>
    <property type="evidence" value="ECO:0007669"/>
    <property type="project" value="TreeGrafter"/>
</dbReference>
<dbReference type="GO" id="GO:0000472">
    <property type="term" value="P:endonucleolytic cleavage to generate mature 5'-end of SSU-rRNA from (SSU-rRNA, 5.8S rRNA, LSU-rRNA)"/>
    <property type="evidence" value="ECO:0007669"/>
    <property type="project" value="TreeGrafter"/>
</dbReference>
<evidence type="ECO:0000313" key="7">
    <source>
        <dbReference type="Proteomes" id="UP000193218"/>
    </source>
</evidence>
<dbReference type="InterPro" id="IPR001313">
    <property type="entry name" value="Pumilio_RNA-bd_rpt"/>
</dbReference>
<feature type="compositionally biased region" description="Polar residues" evidence="5">
    <location>
        <begin position="27"/>
        <end position="36"/>
    </location>
</feature>
<evidence type="ECO:0000313" key="6">
    <source>
        <dbReference type="EMBL" id="ORX36012.1"/>
    </source>
</evidence>
<reference evidence="6 7" key="1">
    <citation type="submission" date="2017-03" db="EMBL/GenBank/DDBJ databases">
        <title>Widespread Adenine N6-methylation of Active Genes in Fungi.</title>
        <authorList>
            <consortium name="DOE Joint Genome Institute"/>
            <person name="Mondo S.J."/>
            <person name="Dannebaum R.O."/>
            <person name="Kuo R.C."/>
            <person name="Louie K.B."/>
            <person name="Bewick A.J."/>
            <person name="Labutti K."/>
            <person name="Haridas S."/>
            <person name="Kuo A."/>
            <person name="Salamov A."/>
            <person name="Ahrendt S.R."/>
            <person name="Lau R."/>
            <person name="Bowen B.P."/>
            <person name="Lipzen A."/>
            <person name="Sullivan W."/>
            <person name="Andreopoulos W.B."/>
            <person name="Clum A."/>
            <person name="Lindquist E."/>
            <person name="Daum C."/>
            <person name="Northen T.R."/>
            <person name="Ramamoorthy G."/>
            <person name="Schmitz R.J."/>
            <person name="Gryganskyi A."/>
            <person name="Culley D."/>
            <person name="Magnuson J."/>
            <person name="James T.Y."/>
            <person name="O'Malley M.A."/>
            <person name="Stajich J.E."/>
            <person name="Spatafora J.W."/>
            <person name="Visel A."/>
            <person name="Grigoriev I.V."/>
        </authorList>
    </citation>
    <scope>NUCLEOTIDE SEQUENCE [LARGE SCALE GENOMIC DNA]</scope>
    <source>
        <strain evidence="6 7">NRRL Y-17943</strain>
    </source>
</reference>
<name>A0A1Y1UDC0_9TREE</name>
<dbReference type="FunCoup" id="A0A1Y1UDC0">
    <property type="interactions" value="462"/>
</dbReference>
<feature type="region of interest" description="Disordered" evidence="5">
    <location>
        <begin position="1"/>
        <end position="69"/>
    </location>
</feature>
<dbReference type="EMBL" id="NBSH01000009">
    <property type="protein sequence ID" value="ORX36012.1"/>
    <property type="molecule type" value="Genomic_DNA"/>
</dbReference>
<dbReference type="InterPro" id="IPR040000">
    <property type="entry name" value="NOP9"/>
</dbReference>
<dbReference type="InParanoid" id="A0A1Y1UDC0"/>
<feature type="region of interest" description="Disordered" evidence="5">
    <location>
        <begin position="687"/>
        <end position="725"/>
    </location>
</feature>
<dbReference type="Proteomes" id="UP000193218">
    <property type="component" value="Unassembled WGS sequence"/>
</dbReference>
<dbReference type="InterPro" id="IPR011989">
    <property type="entry name" value="ARM-like"/>
</dbReference>
<evidence type="ECO:0000256" key="1">
    <source>
        <dbReference type="ARBA" id="ARBA00016427"/>
    </source>
</evidence>
<dbReference type="GO" id="GO:0000447">
    <property type="term" value="P:endonucleolytic cleavage in ITS1 to separate SSU-rRNA from 5.8S rRNA and LSU-rRNA from tricistronic rRNA transcript (SSU-rRNA, 5.8S rRNA, LSU-rRNA)"/>
    <property type="evidence" value="ECO:0007669"/>
    <property type="project" value="TreeGrafter"/>
</dbReference>
<dbReference type="Pfam" id="PF22493">
    <property type="entry name" value="PUF_NOP9"/>
    <property type="match status" value="1"/>
</dbReference>
<dbReference type="Gene3D" id="1.25.10.10">
    <property type="entry name" value="Leucine-rich Repeat Variant"/>
    <property type="match status" value="2"/>
</dbReference>
<dbReference type="GeneID" id="33558075"/>
<dbReference type="STRING" id="4999.A0A1Y1UDC0"/>
<dbReference type="RefSeq" id="XP_021870141.1">
    <property type="nucleotide sequence ID" value="XM_022016266.1"/>
</dbReference>
<organism evidence="6 7">
    <name type="scientific">Kockovaella imperatae</name>
    <dbReference type="NCBI Taxonomy" id="4999"/>
    <lineage>
        <taxon>Eukaryota</taxon>
        <taxon>Fungi</taxon>
        <taxon>Dikarya</taxon>
        <taxon>Basidiomycota</taxon>
        <taxon>Agaricomycotina</taxon>
        <taxon>Tremellomycetes</taxon>
        <taxon>Tremellales</taxon>
        <taxon>Cuniculitremaceae</taxon>
        <taxon>Kockovaella</taxon>
    </lineage>
</organism>
<keyword evidence="2" id="KW-0677">Repeat</keyword>
<protein>
    <recommendedName>
        <fullName evidence="1">Nucleolar protein 9</fullName>
    </recommendedName>
    <alternativeName>
        <fullName evidence="3 4">Pumilio domain-containing protein NOP9</fullName>
    </alternativeName>
</protein>
<dbReference type="GO" id="GO:0005730">
    <property type="term" value="C:nucleolus"/>
    <property type="evidence" value="ECO:0007669"/>
    <property type="project" value="TreeGrafter"/>
</dbReference>
<evidence type="ECO:0000256" key="5">
    <source>
        <dbReference type="SAM" id="MobiDB-lite"/>
    </source>
</evidence>
<dbReference type="PANTHER" id="PTHR13102">
    <property type="entry name" value="NUCLEOLAR PROTEIN 9"/>
    <property type="match status" value="1"/>
</dbReference>
<evidence type="ECO:0000256" key="3">
    <source>
        <dbReference type="ARBA" id="ARBA00030932"/>
    </source>
</evidence>
<dbReference type="GO" id="GO:0003723">
    <property type="term" value="F:RNA binding"/>
    <property type="evidence" value="ECO:0007669"/>
    <property type="project" value="InterPro"/>
</dbReference>
<dbReference type="AlphaFoldDB" id="A0A1Y1UDC0"/>
<dbReference type="SUPFAM" id="SSF48371">
    <property type="entry name" value="ARM repeat"/>
    <property type="match status" value="1"/>
</dbReference>
<proteinExistence type="predicted"/>
<feature type="non-terminal residue" evidence="6">
    <location>
        <position position="1"/>
    </location>
</feature>
<gene>
    <name evidence="6" type="ORF">BD324DRAFT_629856</name>
</gene>
<evidence type="ECO:0000256" key="4">
    <source>
        <dbReference type="ARBA" id="ARBA00031929"/>
    </source>
</evidence>
<dbReference type="OrthoDB" id="392571at2759"/>
<keyword evidence="7" id="KW-1185">Reference proteome</keyword>
<dbReference type="PANTHER" id="PTHR13102:SF0">
    <property type="entry name" value="NUCLEOLAR PROTEIN 9"/>
    <property type="match status" value="1"/>
</dbReference>
<dbReference type="GO" id="GO:0000056">
    <property type="term" value="P:ribosomal small subunit export from nucleus"/>
    <property type="evidence" value="ECO:0007669"/>
    <property type="project" value="TreeGrafter"/>
</dbReference>
<dbReference type="GO" id="GO:0000480">
    <property type="term" value="P:endonucleolytic cleavage in 5'-ETS of tricistronic rRNA transcript (SSU-rRNA, 5.8S rRNA, LSU-rRNA)"/>
    <property type="evidence" value="ECO:0007669"/>
    <property type="project" value="TreeGrafter"/>
</dbReference>
<comment type="caution">
    <text evidence="6">The sequence shown here is derived from an EMBL/GenBank/DDBJ whole genome shotgun (WGS) entry which is preliminary data.</text>
</comment>
<dbReference type="GO" id="GO:0030688">
    <property type="term" value="C:preribosome, small subunit precursor"/>
    <property type="evidence" value="ECO:0007669"/>
    <property type="project" value="TreeGrafter"/>
</dbReference>
<dbReference type="InterPro" id="IPR016024">
    <property type="entry name" value="ARM-type_fold"/>
</dbReference>
<sequence length="725" mass="80824">MPREQIRKRGKRKPKFTQEEQADEELQPSTESTHAGPSSIHPARAAMLAGQRPPPRLDAPAEEEAQQVEWSRDLREAEFPFGVLDPDVKAYFRTVDDQIRDWQNVSSTGEEREDRQMFLNNVLAELRGNELATATDPDTAVVLERLLPSLGDWGRRVIGDSFGDQWEILLRHRFASYVVQTWLRLAADTLDREARDIFPPPKDSGSLRTMTELFTSLLTFIQPLVPTLLTHPHASPPLRLLFLICSDQELPIESKNDIIRSKKSTKYRKGHDVKTKSIIEDHSASVSRHIPQTLIDLRKRVTRALQDDISPVEWRSMGVNEVGSAAIQLLVGLEVGDGAAEGSLLDHLTEGLVSDLANGSARPKEYPASLLSFPIGSHLFEKILSVAPEPIFQELWRLYFHGKIGKLAIHPFANFVVASGVARLDADGILSVVKECKSVNGGRSLIKTARTSVLQALVARCVDVPCGSEVLQLIRSALDLPEKDAKPLVPCLMALKTCPAYQAIQAGEAVPEDEILDVDQDAEEAAAAAARLEGWKTRRQPKPRQSDLAPNMQGSLLLQGLVKLDQSPVVIDSLLAQPIEMLLKYASHPISSRLLDAILDSPAVPPRDRRRVIMAYLNDFATVAMDKSGSYVAESMWAKADGYMKEKIGKSLIPHAHELSGSQYGRFLAQRLDLHLLQRRPVEWRQKHVAMQKPHQSTVNDEAPKQGKRKPKDEIDELFSKRVKT</sequence>
<accession>A0A1Y1UDC0</accession>
<evidence type="ECO:0000256" key="2">
    <source>
        <dbReference type="ARBA" id="ARBA00022737"/>
    </source>
</evidence>